<evidence type="ECO:0000313" key="9">
    <source>
        <dbReference type="Proteomes" id="UP001214250"/>
    </source>
</evidence>
<keyword evidence="2 4" id="KW-0378">Hydrolase</keyword>
<dbReference type="InterPro" id="IPR013148">
    <property type="entry name" value="Glyco_hydro_32_N"/>
</dbReference>
<name>A0ABY7VU60_9BACT</name>
<proteinExistence type="inferred from homology"/>
<keyword evidence="9" id="KW-1185">Reference proteome</keyword>
<dbReference type="RefSeq" id="WP_274152319.1">
    <property type="nucleotide sequence ID" value="NZ_CP117812.1"/>
</dbReference>
<keyword evidence="5" id="KW-0732">Signal</keyword>
<accession>A0ABY7VU60</accession>
<evidence type="ECO:0000313" key="8">
    <source>
        <dbReference type="EMBL" id="WDE97745.1"/>
    </source>
</evidence>
<sequence>MKLKKLKLLASVFIISLLSSMAFNKAMAEEKNPFRTFDTYKGIGYEQAYRPAFHFTSIKNWINDPNGLMYYDGEYHLFFQHNPLGTGWGNMTWGHAVSTDLVHWKQLAHAITPYGKGYVFSGTGVVDHNNSLGKQIGNTKTLVLMYSYAVDARKGFGILTPPKETKYYQGLAYSTDRGRTFKLLNDGAPVIPFQGRNVDPKGTERDPKLFWHEGSKKWVTLLWLGESSGGKVRIFSSDDLQKWKFESDIVRPWAHECFDLFELPVLDADGNLPNNPQKKWLIYDGSFDYEIGSFDGKKFKSEQALKNHKLGHWNAAQTFNNSPDGRRIIVGWLKKSDFWRKKMPFTEQLSFPAIMQIRRTPEGIRLYRWPVKEIEKLYGKQWRLPRGCSISVANEELKNIDKECLDMSIEFTPGKDKDLELNIRGSKLSFNATKNTIHFISKSNLSKKSTWDAKSVEEKKDRKNHRFKYDQYVMNDALNNKGTVKLRILVDRGSFEIFLNDGITVLTHSELHDLDNRSISFSGGSTLINSMKIHEVKSSWKTSAQK</sequence>
<evidence type="ECO:0000256" key="3">
    <source>
        <dbReference type="ARBA" id="ARBA00023295"/>
    </source>
</evidence>
<dbReference type="InterPro" id="IPR013320">
    <property type="entry name" value="ConA-like_dom_sf"/>
</dbReference>
<dbReference type="SUPFAM" id="SSF75005">
    <property type="entry name" value="Arabinanase/levansucrase/invertase"/>
    <property type="match status" value="1"/>
</dbReference>
<feature type="domain" description="Glycosyl hydrolase family 32 N-terminal" evidence="6">
    <location>
        <begin position="54"/>
        <end position="370"/>
    </location>
</feature>
<dbReference type="SMART" id="SM00640">
    <property type="entry name" value="Glyco_32"/>
    <property type="match status" value="1"/>
</dbReference>
<dbReference type="Proteomes" id="UP001214250">
    <property type="component" value="Chromosome 2"/>
</dbReference>
<dbReference type="PANTHER" id="PTHR42800:SF1">
    <property type="entry name" value="EXOINULINASE INUD (AFU_ORTHOLOGUE AFUA_5G00480)"/>
    <property type="match status" value="1"/>
</dbReference>
<feature type="signal peptide" evidence="5">
    <location>
        <begin position="1"/>
        <end position="28"/>
    </location>
</feature>
<dbReference type="InterPro" id="IPR001362">
    <property type="entry name" value="Glyco_hydro_32"/>
</dbReference>
<organism evidence="8 9">
    <name type="scientific">Lentisphaera profundi</name>
    <dbReference type="NCBI Taxonomy" id="1658616"/>
    <lineage>
        <taxon>Bacteria</taxon>
        <taxon>Pseudomonadati</taxon>
        <taxon>Lentisphaerota</taxon>
        <taxon>Lentisphaeria</taxon>
        <taxon>Lentisphaerales</taxon>
        <taxon>Lentisphaeraceae</taxon>
        <taxon>Lentisphaera</taxon>
    </lineage>
</organism>
<dbReference type="Gene3D" id="2.115.10.20">
    <property type="entry name" value="Glycosyl hydrolase domain, family 43"/>
    <property type="match status" value="1"/>
</dbReference>
<dbReference type="SUPFAM" id="SSF49899">
    <property type="entry name" value="Concanavalin A-like lectins/glucanases"/>
    <property type="match status" value="1"/>
</dbReference>
<evidence type="ECO:0000256" key="5">
    <source>
        <dbReference type="SAM" id="SignalP"/>
    </source>
</evidence>
<dbReference type="CDD" id="cd18622">
    <property type="entry name" value="GH32_Inu-like"/>
    <property type="match status" value="1"/>
</dbReference>
<evidence type="ECO:0000259" key="6">
    <source>
        <dbReference type="Pfam" id="PF00251"/>
    </source>
</evidence>
<dbReference type="EMBL" id="CP117812">
    <property type="protein sequence ID" value="WDE97745.1"/>
    <property type="molecule type" value="Genomic_DNA"/>
</dbReference>
<evidence type="ECO:0000256" key="2">
    <source>
        <dbReference type="ARBA" id="ARBA00022801"/>
    </source>
</evidence>
<dbReference type="Pfam" id="PF08244">
    <property type="entry name" value="Glyco_hydro_32C"/>
    <property type="match status" value="1"/>
</dbReference>
<dbReference type="InterPro" id="IPR023296">
    <property type="entry name" value="Glyco_hydro_beta-prop_sf"/>
</dbReference>
<dbReference type="GO" id="GO:0016787">
    <property type="term" value="F:hydrolase activity"/>
    <property type="evidence" value="ECO:0007669"/>
    <property type="project" value="UniProtKB-KW"/>
</dbReference>
<feature type="domain" description="Glycosyl hydrolase family 32 C-terminal" evidence="7">
    <location>
        <begin position="388"/>
        <end position="515"/>
    </location>
</feature>
<dbReference type="PANTHER" id="PTHR42800">
    <property type="entry name" value="EXOINULINASE INUD (AFU_ORTHOLOGUE AFUA_5G00480)"/>
    <property type="match status" value="1"/>
</dbReference>
<evidence type="ECO:0000259" key="7">
    <source>
        <dbReference type="Pfam" id="PF08244"/>
    </source>
</evidence>
<dbReference type="Pfam" id="PF00251">
    <property type="entry name" value="Glyco_hydro_32N"/>
    <property type="match status" value="1"/>
</dbReference>
<dbReference type="InterPro" id="IPR013189">
    <property type="entry name" value="Glyco_hydro_32_C"/>
</dbReference>
<gene>
    <name evidence="8" type="ORF">PQO03_18120</name>
</gene>
<keyword evidence="3 4" id="KW-0326">Glycosidase</keyword>
<evidence type="ECO:0000256" key="1">
    <source>
        <dbReference type="ARBA" id="ARBA00009902"/>
    </source>
</evidence>
<reference evidence="8 9" key="1">
    <citation type="submission" date="2023-02" db="EMBL/GenBank/DDBJ databases">
        <title>Genome sequence of Lentisphaera profundi SAORIC-696.</title>
        <authorList>
            <person name="Kim e."/>
            <person name="Cho J.-C."/>
            <person name="Choi A."/>
            <person name="Kang I."/>
        </authorList>
    </citation>
    <scope>NUCLEOTIDE SEQUENCE [LARGE SCALE GENOMIC DNA]</scope>
    <source>
        <strain evidence="8 9">SAORIC-696</strain>
    </source>
</reference>
<feature type="chain" id="PRO_5046173000" evidence="5">
    <location>
        <begin position="29"/>
        <end position="546"/>
    </location>
</feature>
<evidence type="ECO:0000256" key="4">
    <source>
        <dbReference type="RuleBase" id="RU362110"/>
    </source>
</evidence>
<dbReference type="Gene3D" id="2.60.120.560">
    <property type="entry name" value="Exo-inulinase, domain 1"/>
    <property type="match status" value="1"/>
</dbReference>
<comment type="similarity">
    <text evidence="1 4">Belongs to the glycosyl hydrolase 32 family.</text>
</comment>
<protein>
    <submittedName>
        <fullName evidence="8">Glycoside hydrolase family 32 protein</fullName>
    </submittedName>
</protein>